<evidence type="ECO:0000313" key="2">
    <source>
        <dbReference type="EMBL" id="GFO93549.1"/>
    </source>
</evidence>
<dbReference type="RefSeq" id="WP_055224088.1">
    <property type="nucleotide sequence ID" value="NZ_BLYL01000002.1"/>
</dbReference>
<evidence type="ECO:0000313" key="3">
    <source>
        <dbReference type="Proteomes" id="UP000660047"/>
    </source>
</evidence>
<dbReference type="Proteomes" id="UP000660047">
    <property type="component" value="Unassembled WGS sequence"/>
</dbReference>
<organism evidence="2 3">
    <name type="scientific">Coprococcus eutactus</name>
    <dbReference type="NCBI Taxonomy" id="33043"/>
    <lineage>
        <taxon>Bacteria</taxon>
        <taxon>Bacillati</taxon>
        <taxon>Bacillota</taxon>
        <taxon>Clostridia</taxon>
        <taxon>Lachnospirales</taxon>
        <taxon>Lachnospiraceae</taxon>
        <taxon>Coprococcus</taxon>
    </lineage>
</organism>
<keyword evidence="1" id="KW-1133">Transmembrane helix</keyword>
<proteinExistence type="predicted"/>
<reference evidence="2" key="1">
    <citation type="submission" date="2020-06" db="EMBL/GenBank/DDBJ databases">
        <title>Characterization of fructooligosaccharide metabolism and fructooligosaccharide-degrading enzymes in human commensal butyrate producers.</title>
        <authorList>
            <person name="Tanno H."/>
            <person name="Fujii T."/>
            <person name="Hirano K."/>
            <person name="Maeno S."/>
            <person name="Tonozuka T."/>
            <person name="Sakamoto M."/>
            <person name="Ohkuma M."/>
            <person name="Tochio T."/>
            <person name="Endo A."/>
        </authorList>
    </citation>
    <scope>NUCLEOTIDE SEQUENCE</scope>
    <source>
        <strain evidence="2">JCM 31265</strain>
    </source>
</reference>
<dbReference type="EMBL" id="BLYL01000002">
    <property type="protein sequence ID" value="GFO93549.1"/>
    <property type="molecule type" value="Genomic_DNA"/>
</dbReference>
<feature type="transmembrane region" description="Helical" evidence="1">
    <location>
        <begin position="120"/>
        <end position="140"/>
    </location>
</feature>
<feature type="transmembrane region" description="Helical" evidence="1">
    <location>
        <begin position="16"/>
        <end position="34"/>
    </location>
</feature>
<dbReference type="AlphaFoldDB" id="A0AAI9K0Z0"/>
<keyword evidence="1" id="KW-0472">Membrane</keyword>
<evidence type="ECO:0000256" key="1">
    <source>
        <dbReference type="SAM" id="Phobius"/>
    </source>
</evidence>
<keyword evidence="1" id="KW-0812">Transmembrane</keyword>
<protein>
    <submittedName>
        <fullName evidence="2">Uncharacterized protein</fullName>
    </submittedName>
</protein>
<gene>
    <name evidence="2" type="ORF">COEU31_05950</name>
</gene>
<sequence length="305" mass="36046">MRKKDGFQFIMTRKSLVVYIVFTVLLGLFLFFVIGDMVGKCAACIVCPMLIAYLLYAYCKESKADTKAREMKAQYMNGNYFESPEWHEKYVAYLNEHTFEKTKYQSMKLDLLKRFQRREYLVKMILPLFLMFCTLCLIPLGRYYMAIIGFCLFGFFFLLEFSLYIGMPVRKWLKGDIDYEELEASYLKSKMLFYKTNALAFGTTHLHGFTEKKIYAIDYRLVEGISRKIVRLKKYEDGIYNTEEYQHFAVIHVRLPKSGDIYDVEIELNEFQVQMAIDKLSVYKIGEDLMENLSVNEHKENEAVI</sequence>
<name>A0AAI9K0Z0_9FIRM</name>
<feature type="transmembrane region" description="Helical" evidence="1">
    <location>
        <begin position="146"/>
        <end position="165"/>
    </location>
</feature>
<feature type="transmembrane region" description="Helical" evidence="1">
    <location>
        <begin position="40"/>
        <end position="59"/>
    </location>
</feature>
<accession>A0AAI9K0Z0</accession>
<comment type="caution">
    <text evidence="2">The sequence shown here is derived from an EMBL/GenBank/DDBJ whole genome shotgun (WGS) entry which is preliminary data.</text>
</comment>